<dbReference type="GO" id="GO:0030416">
    <property type="term" value="P:methylamine metabolic process"/>
    <property type="evidence" value="ECO:0007669"/>
    <property type="project" value="InterPro"/>
</dbReference>
<feature type="transmembrane region" description="Helical" evidence="1">
    <location>
        <begin position="75"/>
        <end position="105"/>
    </location>
</feature>
<dbReference type="Gene3D" id="3.80.10.10">
    <property type="entry name" value="Ribonuclease Inhibitor"/>
    <property type="match status" value="1"/>
</dbReference>
<dbReference type="EMBL" id="PUIB01000013">
    <property type="protein sequence ID" value="PQO36451.1"/>
    <property type="molecule type" value="Genomic_DNA"/>
</dbReference>
<dbReference type="GO" id="GO:0016020">
    <property type="term" value="C:membrane"/>
    <property type="evidence" value="ECO:0007669"/>
    <property type="project" value="UniProtKB-SubCell"/>
</dbReference>
<feature type="transmembrane region" description="Helical" evidence="1">
    <location>
        <begin position="255"/>
        <end position="272"/>
    </location>
</feature>
<keyword evidence="1" id="KW-0472">Membrane</keyword>
<keyword evidence="1" id="KW-0812">Transmembrane</keyword>
<feature type="transmembrane region" description="Helical" evidence="1">
    <location>
        <begin position="201"/>
        <end position="219"/>
    </location>
</feature>
<feature type="transmembrane region" description="Helical" evidence="1">
    <location>
        <begin position="30"/>
        <end position="54"/>
    </location>
</feature>
<gene>
    <name evidence="2" type="ORF">C5Y98_12170</name>
</gene>
<keyword evidence="1" id="KW-1133">Transmembrane helix</keyword>
<protein>
    <recommendedName>
        <fullName evidence="4">DoxX family protein</fullName>
    </recommendedName>
</protein>
<sequence>MDAPSLTTESEPPELTDLPARPEAQRGLSAWQYGMLIVCVVAQATTIVFTWPLWQVRESPVHLPAIDLPQIPFGFLLLATLGLMLFWPRLGLALHVTALLISFVFDQFRTQPQFIAMAVLMVATVDLRGQRLVRWFLASLWTWAGLHKLLSPEWFSYNAGSITTSLGLEPTEFGEILGWCIGLGELSIGLMAIFRPHWAAIPCVLMHVGIAIFLTPLAHNWNYSVIPWNLCSAVVGCWVMASVRPARPQFRIEWIVAAVLLIYPAGFYWGWVDHGIASVLYSGNLPDGVIATESGMEIVEGWGDLRVPFPNERRLLLQYFARSAPPGAKLHIADSRAALDDLYYVKQLDGEVVKILPDEFYSSGPGPGVVVGVGLDDYHASYRLGQLGAVMLKRQPNLPIYAVRIDAEVYRPEMLRLLGGLPNIEQLNLAGCPVTDADLTQLPTLLKLEGIGLDDTKITDAGLKSLLRQPKLYYLECEGTEVTNEGVQAFFDEHGGW</sequence>
<comment type="caution">
    <text evidence="2">The sequence shown here is derived from an EMBL/GenBank/DDBJ whole genome shotgun (WGS) entry which is preliminary data.</text>
</comment>
<evidence type="ECO:0000313" key="2">
    <source>
        <dbReference type="EMBL" id="PQO36451.1"/>
    </source>
</evidence>
<dbReference type="Proteomes" id="UP000239388">
    <property type="component" value="Unassembled WGS sequence"/>
</dbReference>
<evidence type="ECO:0008006" key="4">
    <source>
        <dbReference type="Google" id="ProtNLM"/>
    </source>
</evidence>
<evidence type="ECO:0000256" key="1">
    <source>
        <dbReference type="SAM" id="Phobius"/>
    </source>
</evidence>
<organism evidence="2 3">
    <name type="scientific">Blastopirellula marina</name>
    <dbReference type="NCBI Taxonomy" id="124"/>
    <lineage>
        <taxon>Bacteria</taxon>
        <taxon>Pseudomonadati</taxon>
        <taxon>Planctomycetota</taxon>
        <taxon>Planctomycetia</taxon>
        <taxon>Pirellulales</taxon>
        <taxon>Pirellulaceae</taxon>
        <taxon>Blastopirellula</taxon>
    </lineage>
</organism>
<dbReference type="OrthoDB" id="241495at2"/>
<dbReference type="AlphaFoldDB" id="A0A2S8FW87"/>
<reference evidence="2 3" key="1">
    <citation type="submission" date="2018-02" db="EMBL/GenBank/DDBJ databases">
        <title>Comparative genomes isolates from brazilian mangrove.</title>
        <authorList>
            <person name="Araujo J.E."/>
            <person name="Taketani R.G."/>
            <person name="Silva M.C.P."/>
            <person name="Loureco M.V."/>
            <person name="Andreote F.D."/>
        </authorList>
    </citation>
    <scope>NUCLEOTIDE SEQUENCE [LARGE SCALE GENOMIC DNA]</scope>
    <source>
        <strain evidence="2 3">NAP PRIS-MGV</strain>
    </source>
</reference>
<dbReference type="InterPro" id="IPR032675">
    <property type="entry name" value="LRR_dom_sf"/>
</dbReference>
<name>A0A2S8FW87_9BACT</name>
<proteinExistence type="predicted"/>
<accession>A0A2S8FW87</accession>
<dbReference type="RefSeq" id="WP_105354533.1">
    <property type="nucleotide sequence ID" value="NZ_PUIB01000013.1"/>
</dbReference>
<evidence type="ECO:0000313" key="3">
    <source>
        <dbReference type="Proteomes" id="UP000239388"/>
    </source>
</evidence>
<dbReference type="SUPFAM" id="SSF52047">
    <property type="entry name" value="RNI-like"/>
    <property type="match status" value="1"/>
</dbReference>
<feature type="transmembrane region" description="Helical" evidence="1">
    <location>
        <begin position="225"/>
        <end position="243"/>
    </location>
</feature>